<reference evidence="1 2" key="1">
    <citation type="journal article" date="2018" name="Science">
        <title>The opium poppy genome and morphinan production.</title>
        <authorList>
            <person name="Guo L."/>
            <person name="Winzer T."/>
            <person name="Yang X."/>
            <person name="Li Y."/>
            <person name="Ning Z."/>
            <person name="He Z."/>
            <person name="Teodor R."/>
            <person name="Lu Y."/>
            <person name="Bowser T.A."/>
            <person name="Graham I.A."/>
            <person name="Ye K."/>
        </authorList>
    </citation>
    <scope>NUCLEOTIDE SEQUENCE [LARGE SCALE GENOMIC DNA]</scope>
    <source>
        <strain evidence="2">cv. HN1</strain>
        <tissue evidence="1">Leaves</tissue>
    </source>
</reference>
<protein>
    <submittedName>
        <fullName evidence="1">Uncharacterized protein</fullName>
    </submittedName>
</protein>
<dbReference type="AlphaFoldDB" id="A0A4Y7IIW7"/>
<dbReference type="Gramene" id="RZC47378">
    <property type="protein sequence ID" value="RZC47378"/>
    <property type="gene ID" value="C5167_040324"/>
</dbReference>
<evidence type="ECO:0000313" key="2">
    <source>
        <dbReference type="Proteomes" id="UP000316621"/>
    </source>
</evidence>
<dbReference type="Proteomes" id="UP000316621">
    <property type="component" value="Chromosome 1"/>
</dbReference>
<sequence length="141" mass="15419">MLFSADNWFHIKTGVTQALDFVVVGTLGVGVVTCIGIHCSGEVPQASRKFSCLAESCSIPKLAALVINAYPISHLGPAILPLCEDSSFRSIQQGYYNPILRVVLLLVAFNTSMEQYETVVGRVVITLYCEMYHRACAFESP</sequence>
<gene>
    <name evidence="1" type="ORF">C5167_040324</name>
</gene>
<accession>A0A4Y7IIW7</accession>
<proteinExistence type="predicted"/>
<organism evidence="1 2">
    <name type="scientific">Papaver somniferum</name>
    <name type="common">Opium poppy</name>
    <dbReference type="NCBI Taxonomy" id="3469"/>
    <lineage>
        <taxon>Eukaryota</taxon>
        <taxon>Viridiplantae</taxon>
        <taxon>Streptophyta</taxon>
        <taxon>Embryophyta</taxon>
        <taxon>Tracheophyta</taxon>
        <taxon>Spermatophyta</taxon>
        <taxon>Magnoliopsida</taxon>
        <taxon>Ranunculales</taxon>
        <taxon>Papaveraceae</taxon>
        <taxon>Papaveroideae</taxon>
        <taxon>Papaver</taxon>
    </lineage>
</organism>
<name>A0A4Y7IIW7_PAPSO</name>
<evidence type="ECO:0000313" key="1">
    <source>
        <dbReference type="EMBL" id="RZC47378.1"/>
    </source>
</evidence>
<keyword evidence="2" id="KW-1185">Reference proteome</keyword>
<dbReference type="EMBL" id="CM010715">
    <property type="protein sequence ID" value="RZC47378.1"/>
    <property type="molecule type" value="Genomic_DNA"/>
</dbReference>